<evidence type="ECO:0000256" key="1">
    <source>
        <dbReference type="ARBA" id="ARBA00004651"/>
    </source>
</evidence>
<feature type="transmembrane region" description="Helical" evidence="10">
    <location>
        <begin position="153"/>
        <end position="175"/>
    </location>
</feature>
<comment type="subcellular location">
    <subcellularLocation>
        <location evidence="1">Cell membrane</location>
        <topology evidence="1">Multi-pass membrane protein</topology>
    </subcellularLocation>
</comment>
<sequence>MGVPDQPDSTHVPLVTNLPVDPVSVAVGHNAAILVQRTQTGRRPQPKEVLTVEKEAETIARVALRRPENTPRQAAFWKVSGSFLSKLLGFVRDVLMAKIFGATYIVDVAQLVESVLLNIVSFVTSPISIPLVPELTRARLESERDYRGLLSSVFGLFSIVGLVLFTAVAVFPRTFVTLFSGGFKGAALAYAEYTYRWMAALSVIIVISATIKTALAVKKDFILLSFSDLLMNLVVISGLLFGARQMELPILKTGAQLVSALALWVYFAIREKWFILPRYGHWDPRVKSLLKQAGPLFIGSATDMLLILIDRTMASFLPEGSIASLAYAQKIFGLPLGVWAVQISESSYPYIVSAFATSDIGKGYRLARGAIQRILFFIVPAAAGLLLLAPSIVRIIYQRGAFTEANTTLVARVLQGYMGLLLFSSVQYIETRLFYARRNTMTPMFVCVAGLGMNVALNYLFGFVFHLGAFGLAIASSVAAFVSMTLMYLVYRRMYGAVDYVLIFRDVLKIGGGTLVMAVVIVGLQARVHILPLIAVGFASYMIATALLREDEAMGYLRIGRRLLSRVSRKS</sequence>
<feature type="transmembrane region" description="Helical" evidence="10">
    <location>
        <begin position="409"/>
        <end position="429"/>
    </location>
</feature>
<keyword evidence="6 10" id="KW-1133">Transmembrane helix</keyword>
<feature type="transmembrane region" description="Helical" evidence="10">
    <location>
        <begin position="249"/>
        <end position="269"/>
    </location>
</feature>
<keyword evidence="7 10" id="KW-0472">Membrane</keyword>
<feature type="transmembrane region" description="Helical" evidence="10">
    <location>
        <begin position="503"/>
        <end position="524"/>
    </location>
</feature>
<protein>
    <recommendedName>
        <fullName evidence="13">Lipid II flippase</fullName>
    </recommendedName>
</protein>
<feature type="transmembrane region" description="Helical" evidence="10">
    <location>
        <begin position="441"/>
        <end position="461"/>
    </location>
</feature>
<dbReference type="EMBL" id="QXIS01000001">
    <property type="protein sequence ID" value="RIE06937.1"/>
    <property type="molecule type" value="Genomic_DNA"/>
</dbReference>
<reference evidence="11 12" key="1">
    <citation type="submission" date="2018-09" db="EMBL/GenBank/DDBJ databases">
        <title>Discovery and Ecogenomic Context for Candidatus Cryosericales, a Global Caldiserica Order Active in Thawing Permafrost.</title>
        <authorList>
            <person name="Martinez M.A."/>
            <person name="Woodcroft B.J."/>
            <person name="Ignacio Espinoza J.C."/>
            <person name="Zayed A."/>
            <person name="Singleton C.M."/>
            <person name="Boyd J."/>
            <person name="Li Y.-F."/>
            <person name="Purvine S."/>
            <person name="Maughan H."/>
            <person name="Hodgkins S.B."/>
            <person name="Anderson D."/>
            <person name="Sederholm M."/>
            <person name="Temperton B."/>
            <person name="Saleska S.R."/>
            <person name="Tyson G.W."/>
            <person name="Rich V.I."/>
        </authorList>
    </citation>
    <scope>NUCLEOTIDE SEQUENCE [LARGE SCALE GENOMIC DNA]</scope>
    <source>
        <strain evidence="11 12">SMC7</strain>
    </source>
</reference>
<feature type="transmembrane region" description="Helical" evidence="10">
    <location>
        <begin position="467"/>
        <end position="491"/>
    </location>
</feature>
<evidence type="ECO:0000256" key="2">
    <source>
        <dbReference type="ARBA" id="ARBA00022475"/>
    </source>
</evidence>
<dbReference type="PANTHER" id="PTHR47019">
    <property type="entry name" value="LIPID II FLIPPASE MURJ"/>
    <property type="match status" value="1"/>
</dbReference>
<dbReference type="GO" id="GO:0034204">
    <property type="term" value="P:lipid translocation"/>
    <property type="evidence" value="ECO:0007669"/>
    <property type="project" value="TreeGrafter"/>
</dbReference>
<evidence type="ECO:0000256" key="10">
    <source>
        <dbReference type="SAM" id="Phobius"/>
    </source>
</evidence>
<feature type="transmembrane region" description="Helical" evidence="10">
    <location>
        <begin position="195"/>
        <end position="215"/>
    </location>
</feature>
<evidence type="ECO:0000256" key="8">
    <source>
        <dbReference type="ARBA" id="ARBA00060041"/>
    </source>
</evidence>
<keyword evidence="5" id="KW-0573">Peptidoglycan synthesis</keyword>
<dbReference type="GO" id="GO:0005886">
    <property type="term" value="C:plasma membrane"/>
    <property type="evidence" value="ECO:0007669"/>
    <property type="project" value="UniProtKB-SubCell"/>
</dbReference>
<keyword evidence="3 10" id="KW-0812">Transmembrane</keyword>
<gene>
    <name evidence="11" type="ORF">SMC7_00175</name>
</gene>
<proteinExistence type="inferred from homology"/>
<comment type="similarity">
    <text evidence="9">Belongs to the MurJ/MviN family.</text>
</comment>
<evidence type="ECO:0000256" key="4">
    <source>
        <dbReference type="ARBA" id="ARBA00022960"/>
    </source>
</evidence>
<feature type="transmembrane region" description="Helical" evidence="10">
    <location>
        <begin position="530"/>
        <end position="548"/>
    </location>
</feature>
<dbReference type="Proteomes" id="UP000266328">
    <property type="component" value="Unassembled WGS sequence"/>
</dbReference>
<evidence type="ECO:0000313" key="12">
    <source>
        <dbReference type="Proteomes" id="UP000266328"/>
    </source>
</evidence>
<evidence type="ECO:0000313" key="11">
    <source>
        <dbReference type="EMBL" id="RIE06937.1"/>
    </source>
</evidence>
<keyword evidence="12" id="KW-1185">Reference proteome</keyword>
<feature type="transmembrane region" description="Helical" evidence="10">
    <location>
        <begin position="374"/>
        <end position="397"/>
    </location>
</feature>
<comment type="function">
    <text evidence="8">Involved in peptidoglycan biosynthesis. Transports lipid-linked peptidoglycan precursors from the inner to the outer leaflet of the cytoplasmic membrane.</text>
</comment>
<evidence type="ECO:0000256" key="9">
    <source>
        <dbReference type="ARBA" id="ARBA00061532"/>
    </source>
</evidence>
<dbReference type="PANTHER" id="PTHR47019:SF1">
    <property type="entry name" value="LIPID II FLIPPASE MURJ"/>
    <property type="match status" value="1"/>
</dbReference>
<organism evidence="11 12">
    <name type="scientific">Candidatus Cryosericum terrychapinii</name>
    <dbReference type="NCBI Taxonomy" id="2290919"/>
    <lineage>
        <taxon>Bacteria</taxon>
        <taxon>Pseudomonadati</taxon>
        <taxon>Caldisericota/Cryosericota group</taxon>
        <taxon>Candidatus Cryosericota</taxon>
        <taxon>Candidatus Cryosericia</taxon>
        <taxon>Candidatus Cryosericales</taxon>
        <taxon>Candidatus Cryosericaceae</taxon>
        <taxon>Candidatus Cryosericum</taxon>
    </lineage>
</organism>
<name>A0A398D3S6_9BACT</name>
<dbReference type="PRINTS" id="PR01806">
    <property type="entry name" value="VIRFACTRMVIN"/>
</dbReference>
<accession>A0A398D3S6</accession>
<dbReference type="GO" id="GO:0015648">
    <property type="term" value="F:lipid-linked peptidoglycan transporter activity"/>
    <property type="evidence" value="ECO:0007669"/>
    <property type="project" value="TreeGrafter"/>
</dbReference>
<evidence type="ECO:0000256" key="6">
    <source>
        <dbReference type="ARBA" id="ARBA00022989"/>
    </source>
</evidence>
<evidence type="ECO:0008006" key="13">
    <source>
        <dbReference type="Google" id="ProtNLM"/>
    </source>
</evidence>
<dbReference type="GO" id="GO:0008360">
    <property type="term" value="P:regulation of cell shape"/>
    <property type="evidence" value="ECO:0007669"/>
    <property type="project" value="UniProtKB-KW"/>
</dbReference>
<evidence type="ECO:0000256" key="5">
    <source>
        <dbReference type="ARBA" id="ARBA00022984"/>
    </source>
</evidence>
<dbReference type="AlphaFoldDB" id="A0A398D3S6"/>
<dbReference type="InterPro" id="IPR004268">
    <property type="entry name" value="MurJ"/>
</dbReference>
<dbReference type="GO" id="GO:0009252">
    <property type="term" value="P:peptidoglycan biosynthetic process"/>
    <property type="evidence" value="ECO:0007669"/>
    <property type="project" value="UniProtKB-KW"/>
</dbReference>
<evidence type="ECO:0000256" key="3">
    <source>
        <dbReference type="ARBA" id="ARBA00022692"/>
    </source>
</evidence>
<keyword evidence="2" id="KW-1003">Cell membrane</keyword>
<feature type="transmembrane region" description="Helical" evidence="10">
    <location>
        <begin position="222"/>
        <end position="243"/>
    </location>
</feature>
<dbReference type="OrthoDB" id="9804143at2"/>
<comment type="caution">
    <text evidence="11">The sequence shown here is derived from an EMBL/GenBank/DDBJ whole genome shotgun (WGS) entry which is preliminary data.</text>
</comment>
<dbReference type="InterPro" id="IPR051050">
    <property type="entry name" value="Lipid_II_flippase_MurJ/MviN"/>
</dbReference>
<keyword evidence="4" id="KW-0133">Cell shape</keyword>
<evidence type="ECO:0000256" key="7">
    <source>
        <dbReference type="ARBA" id="ARBA00023136"/>
    </source>
</evidence>
<dbReference type="Pfam" id="PF03023">
    <property type="entry name" value="MurJ"/>
    <property type="match status" value="1"/>
</dbReference>